<dbReference type="Proteomes" id="UP000030491">
    <property type="component" value="Unassembled WGS sequence"/>
</dbReference>
<protein>
    <submittedName>
        <fullName evidence="2">Uncharacterized protein</fullName>
    </submittedName>
</protein>
<feature type="compositionally biased region" description="Polar residues" evidence="1">
    <location>
        <begin position="38"/>
        <end position="54"/>
    </location>
</feature>
<evidence type="ECO:0000256" key="1">
    <source>
        <dbReference type="SAM" id="MobiDB-lite"/>
    </source>
</evidence>
<feature type="region of interest" description="Disordered" evidence="1">
    <location>
        <begin position="36"/>
        <end position="55"/>
    </location>
</feature>
<accession>A0A0A1ZWJ5</accession>
<sequence>MPCKPSIAVDSIASSAISTNANPLFLPVSLSRGREQFKTSPKGANNCKTSSRSARNGKLPTKILTLKSTKKIYQNLKTTKSSF</sequence>
<organism evidence="2 3">
    <name type="scientific">Prochlorococcus marinus str. MIT 9116</name>
    <dbReference type="NCBI Taxonomy" id="167544"/>
    <lineage>
        <taxon>Bacteria</taxon>
        <taxon>Bacillati</taxon>
        <taxon>Cyanobacteriota</taxon>
        <taxon>Cyanophyceae</taxon>
        <taxon>Synechococcales</taxon>
        <taxon>Prochlorococcaceae</taxon>
        <taxon>Prochlorococcus</taxon>
    </lineage>
</organism>
<gene>
    <name evidence="2" type="ORF">EU93_0452</name>
</gene>
<evidence type="ECO:0000313" key="3">
    <source>
        <dbReference type="Proteomes" id="UP000030491"/>
    </source>
</evidence>
<evidence type="ECO:0000313" key="2">
    <source>
        <dbReference type="EMBL" id="KGF92614.1"/>
    </source>
</evidence>
<dbReference type="EMBL" id="JNAJ01000005">
    <property type="protein sequence ID" value="KGF92614.1"/>
    <property type="molecule type" value="Genomic_DNA"/>
</dbReference>
<comment type="caution">
    <text evidence="2">The sequence shown here is derived from an EMBL/GenBank/DDBJ whole genome shotgun (WGS) entry which is preliminary data.</text>
</comment>
<proteinExistence type="predicted"/>
<dbReference type="AlphaFoldDB" id="A0A0A1ZWJ5"/>
<name>A0A0A1ZWJ5_PROMR</name>
<reference evidence="3" key="1">
    <citation type="journal article" date="2014" name="Sci. Data">
        <title>Genomes of diverse isolates of the marine cyanobacterium Prochlorococcus.</title>
        <authorList>
            <person name="Biller S."/>
            <person name="Berube P."/>
            <person name="Thompson J."/>
            <person name="Kelly L."/>
            <person name="Roggensack S."/>
            <person name="Awad L."/>
            <person name="Roache-Johnson K."/>
            <person name="Ding H."/>
            <person name="Giovannoni S.J."/>
            <person name="Moore L.R."/>
            <person name="Chisholm S.W."/>
        </authorList>
    </citation>
    <scope>NUCLEOTIDE SEQUENCE [LARGE SCALE GENOMIC DNA]</scope>
</reference>